<gene>
    <name evidence="2" type="ORF">H8696_04185</name>
</gene>
<dbReference type="PROSITE" id="PS50995">
    <property type="entry name" value="HTH_MARR_2"/>
    <property type="match status" value="1"/>
</dbReference>
<dbReference type="SMART" id="SM00347">
    <property type="entry name" value="HTH_MARR"/>
    <property type="match status" value="1"/>
</dbReference>
<dbReference type="InterPro" id="IPR000835">
    <property type="entry name" value="HTH_MarR-typ"/>
</dbReference>
<dbReference type="GO" id="GO:0003700">
    <property type="term" value="F:DNA-binding transcription factor activity"/>
    <property type="evidence" value="ECO:0007669"/>
    <property type="project" value="InterPro"/>
</dbReference>
<dbReference type="AlphaFoldDB" id="A0A926D482"/>
<protein>
    <submittedName>
        <fullName evidence="2">MarR family transcriptional regulator</fullName>
    </submittedName>
</protein>
<dbReference type="PANTHER" id="PTHR33164">
    <property type="entry name" value="TRANSCRIPTIONAL REGULATOR, MARR FAMILY"/>
    <property type="match status" value="1"/>
</dbReference>
<proteinExistence type="predicted"/>
<keyword evidence="3" id="KW-1185">Reference proteome</keyword>
<sequence>MNSDKIAGLDPRYAVFGSLFLIATRLETVGNSYLDGITSKQWFMLAVLTTFFEEAPSLGELASAMGTSHQNAKQIAVKLEQKGFLRLERDASDRRTYRVAVTEYCIEYAKQHKSRDGRFMDELFYNMTREELREFLRLLLKFYEGLNKKGEKCDDSGDL</sequence>
<name>A0A926D482_9FIRM</name>
<dbReference type="InterPro" id="IPR036388">
    <property type="entry name" value="WH-like_DNA-bd_sf"/>
</dbReference>
<evidence type="ECO:0000313" key="3">
    <source>
        <dbReference type="Proteomes" id="UP000623172"/>
    </source>
</evidence>
<dbReference type="GO" id="GO:0006950">
    <property type="term" value="P:response to stress"/>
    <property type="evidence" value="ECO:0007669"/>
    <property type="project" value="TreeGrafter"/>
</dbReference>
<reference evidence="2" key="1">
    <citation type="submission" date="2020-08" db="EMBL/GenBank/DDBJ databases">
        <title>Genome public.</title>
        <authorList>
            <person name="Liu C."/>
            <person name="Sun Q."/>
        </authorList>
    </citation>
    <scope>NUCLEOTIDE SEQUENCE</scope>
    <source>
        <strain evidence="2">NSJ-53</strain>
    </source>
</reference>
<dbReference type="PRINTS" id="PR00598">
    <property type="entry name" value="HTHMARR"/>
</dbReference>
<dbReference type="Gene3D" id="1.10.10.10">
    <property type="entry name" value="Winged helix-like DNA-binding domain superfamily/Winged helix DNA-binding domain"/>
    <property type="match status" value="1"/>
</dbReference>
<dbReference type="PANTHER" id="PTHR33164:SF58">
    <property type="entry name" value="DNA-BINDING TRANSCRIPTIONAL REPRESSOR SCOC"/>
    <property type="match status" value="1"/>
</dbReference>
<dbReference type="Proteomes" id="UP000623172">
    <property type="component" value="Unassembled WGS sequence"/>
</dbReference>
<comment type="caution">
    <text evidence="2">The sequence shown here is derived from an EMBL/GenBank/DDBJ whole genome shotgun (WGS) entry which is preliminary data.</text>
</comment>
<dbReference type="EMBL" id="JACRSR010000001">
    <property type="protein sequence ID" value="MBC8531043.1"/>
    <property type="molecule type" value="Genomic_DNA"/>
</dbReference>
<feature type="domain" description="HTH marR-type" evidence="1">
    <location>
        <begin position="12"/>
        <end position="144"/>
    </location>
</feature>
<accession>A0A926D482</accession>
<evidence type="ECO:0000259" key="1">
    <source>
        <dbReference type="PROSITE" id="PS50995"/>
    </source>
</evidence>
<dbReference type="Pfam" id="PF12802">
    <property type="entry name" value="MarR_2"/>
    <property type="match status" value="1"/>
</dbReference>
<dbReference type="SUPFAM" id="SSF46785">
    <property type="entry name" value="Winged helix' DNA-binding domain"/>
    <property type="match status" value="1"/>
</dbReference>
<dbReference type="RefSeq" id="WP_249315108.1">
    <property type="nucleotide sequence ID" value="NZ_JACRSR010000001.1"/>
</dbReference>
<evidence type="ECO:0000313" key="2">
    <source>
        <dbReference type="EMBL" id="MBC8531043.1"/>
    </source>
</evidence>
<organism evidence="2 3">
    <name type="scientific">Gehongia tenuis</name>
    <dbReference type="NCBI Taxonomy" id="2763655"/>
    <lineage>
        <taxon>Bacteria</taxon>
        <taxon>Bacillati</taxon>
        <taxon>Bacillota</taxon>
        <taxon>Clostridia</taxon>
        <taxon>Christensenellales</taxon>
        <taxon>Christensenellaceae</taxon>
        <taxon>Gehongia</taxon>
    </lineage>
</organism>
<dbReference type="InterPro" id="IPR036390">
    <property type="entry name" value="WH_DNA-bd_sf"/>
</dbReference>
<dbReference type="InterPro" id="IPR039422">
    <property type="entry name" value="MarR/SlyA-like"/>
</dbReference>